<evidence type="ECO:0008006" key="4">
    <source>
        <dbReference type="Google" id="ProtNLM"/>
    </source>
</evidence>
<gene>
    <name evidence="2" type="ORF">Cba03nite_29150</name>
</gene>
<evidence type="ECO:0000256" key="1">
    <source>
        <dbReference type="SAM" id="MobiDB-lite"/>
    </source>
</evidence>
<proteinExistence type="predicted"/>
<name>A0A8J3NJK5_9ACTN</name>
<dbReference type="EMBL" id="BONF01000014">
    <property type="protein sequence ID" value="GIF81566.1"/>
    <property type="molecule type" value="Genomic_DNA"/>
</dbReference>
<reference evidence="2 3" key="1">
    <citation type="submission" date="2021-01" db="EMBL/GenBank/DDBJ databases">
        <title>Whole genome shotgun sequence of Catellatospora bangladeshensis NBRC 107357.</title>
        <authorList>
            <person name="Komaki H."/>
            <person name="Tamura T."/>
        </authorList>
    </citation>
    <scope>NUCLEOTIDE SEQUENCE [LARGE SCALE GENOMIC DNA]</scope>
    <source>
        <strain evidence="2 3">NBRC 107357</strain>
    </source>
</reference>
<keyword evidence="3" id="KW-1185">Reference proteome</keyword>
<dbReference type="RefSeq" id="WP_203746049.1">
    <property type="nucleotide sequence ID" value="NZ_BONF01000014.1"/>
</dbReference>
<sequence length="78" mass="8368">MRRFEVVANHDVWDVLDGDDVVGIHPRKPDALWQAVTAARASTPSRLAVIAADGQVENTTEFHPGGTATARPEDPPAP</sequence>
<evidence type="ECO:0000313" key="2">
    <source>
        <dbReference type="EMBL" id="GIF81566.1"/>
    </source>
</evidence>
<evidence type="ECO:0000313" key="3">
    <source>
        <dbReference type="Proteomes" id="UP000601223"/>
    </source>
</evidence>
<dbReference type="Proteomes" id="UP000601223">
    <property type="component" value="Unassembled WGS sequence"/>
</dbReference>
<feature type="region of interest" description="Disordered" evidence="1">
    <location>
        <begin position="55"/>
        <end position="78"/>
    </location>
</feature>
<comment type="caution">
    <text evidence="2">The sequence shown here is derived from an EMBL/GenBank/DDBJ whole genome shotgun (WGS) entry which is preliminary data.</text>
</comment>
<protein>
    <recommendedName>
        <fullName evidence="4">DUF2188 domain-containing protein</fullName>
    </recommendedName>
</protein>
<dbReference type="AlphaFoldDB" id="A0A8J3NJK5"/>
<organism evidence="2 3">
    <name type="scientific">Catellatospora bangladeshensis</name>
    <dbReference type="NCBI Taxonomy" id="310355"/>
    <lineage>
        <taxon>Bacteria</taxon>
        <taxon>Bacillati</taxon>
        <taxon>Actinomycetota</taxon>
        <taxon>Actinomycetes</taxon>
        <taxon>Micromonosporales</taxon>
        <taxon>Micromonosporaceae</taxon>
        <taxon>Catellatospora</taxon>
    </lineage>
</organism>
<accession>A0A8J3NJK5</accession>